<proteinExistence type="predicted"/>
<gene>
    <name evidence="3" type="ORF">H8704_13215</name>
</gene>
<sequence length="990" mass="108537">MRRITKILTASILAVSLFSGSVLSAFPAVAVEKTYTTKDLFSKILPDNATITISDLDDLNRLDTYIQTGMLNKDSNYTFRLENDIALSDYTFDRQNDSSKITIYENQKPAAVYDEASETFYTDDSLQTVSDFSFQGKSWKPSGSRSFCASFDGNGHQITGLWSFPDTDYKQTAFGLFAGLSGARISNLTINGAFISADYNLSKNTTDSFDSLGILSAVSSNSSIVNCSIQNAFISAGDYRSVGALCGQSEEDSFDNVTVDASIRLHTGKTEDESTSHRLITKACGMLTGTYTGQMLTAFVNSKASGQITDEDSYFSVGGLCGKAESMIYMTNCTNSTEISSAGIAGGLVGSAAITPIRSDYRNSLPIYMNHVENTASISGIYAGGIIGVSYDEEFFEHSMNEPFDMNYQTPLTVIIGGENSGAIRASSRGGGIIGQGAVPYLKDCSNHGTIVNIEKEASLANLGSLVFSSEYGKLYASQNDLITADLQNIQDQMAGIGGLIGQCYCISYIYNSYNDANLITRFAICGGLLGRVSEEYVTGLLSMENCFHSGQITQEQSGSDPAIQPIPNDSSDASPSSSPTPVIDRPASSSDTQTLRPVLTASLIGYCCDLLYSRNIRYCYTTQSSLPLCGYWGYSILDGTPLSEDVSPVSPSECAVISTAQLTGSESSQTIGNDSYNSYPDLLSCLNAWIENKKNNERYYLSGYYYFSQEPSAWTEDSSHPVLSLQSVPDPRYSPLPVTMPPARTTTPDPSVVSPEPSISLAPSPETSSETEQPAETSSAAETKPVLLKTTADRRGGIRIVWSCATLYDGYQIYRATSRNAAFRSIVSLNTSRRSKYFTQTTTAKNIRSTYIDVTTKPEQTYYYKIVPYNRHNSSNIYGTASDIGNATARLMAPVLTVRRKKNADGQRYLRIKLRRYQGRYADIYIRKNQKKYTLLQLRNDNIKQQKATFDLHYTFRKATIAVKVQTFHKKKRTNGSFYSKEIVLQIRE</sequence>
<feature type="region of interest" description="Disordered" evidence="1">
    <location>
        <begin position="732"/>
        <end position="787"/>
    </location>
</feature>
<feature type="region of interest" description="Disordered" evidence="1">
    <location>
        <begin position="554"/>
        <end position="592"/>
    </location>
</feature>
<dbReference type="EMBL" id="JACRSX010000027">
    <property type="protein sequence ID" value="MBC8563570.1"/>
    <property type="molecule type" value="Genomic_DNA"/>
</dbReference>
<reference evidence="3 4" key="1">
    <citation type="submission" date="2020-08" db="EMBL/GenBank/DDBJ databases">
        <title>Genome public.</title>
        <authorList>
            <person name="Liu C."/>
            <person name="Sun Q."/>
        </authorList>
    </citation>
    <scope>NUCLEOTIDE SEQUENCE [LARGE SCALE GENOMIC DNA]</scope>
    <source>
        <strain evidence="3 4">NSJ-37</strain>
    </source>
</reference>
<feature type="chain" id="PRO_5046266410" evidence="2">
    <location>
        <begin position="31"/>
        <end position="990"/>
    </location>
</feature>
<feature type="compositionally biased region" description="Polar residues" evidence="1">
    <location>
        <begin position="766"/>
        <end position="782"/>
    </location>
</feature>
<accession>A0ABR7N5C6</accession>
<dbReference type="RefSeq" id="WP_249298581.1">
    <property type="nucleotide sequence ID" value="NZ_JACRSX010000027.1"/>
</dbReference>
<keyword evidence="4" id="KW-1185">Reference proteome</keyword>
<evidence type="ECO:0000313" key="3">
    <source>
        <dbReference type="EMBL" id="MBC8563570.1"/>
    </source>
</evidence>
<dbReference type="InterPro" id="IPR013783">
    <property type="entry name" value="Ig-like_fold"/>
</dbReference>
<dbReference type="Gene3D" id="2.160.20.110">
    <property type="match status" value="2"/>
</dbReference>
<organism evidence="3 4">
    <name type="scientific">Jutongia huaianensis</name>
    <dbReference type="NCBI Taxonomy" id="2763668"/>
    <lineage>
        <taxon>Bacteria</taxon>
        <taxon>Bacillati</taxon>
        <taxon>Bacillota</taxon>
        <taxon>Clostridia</taxon>
        <taxon>Lachnospirales</taxon>
        <taxon>Lachnospiraceae</taxon>
        <taxon>Jutongia</taxon>
    </lineage>
</organism>
<evidence type="ECO:0000256" key="1">
    <source>
        <dbReference type="SAM" id="MobiDB-lite"/>
    </source>
</evidence>
<dbReference type="Gene3D" id="2.60.40.10">
    <property type="entry name" value="Immunoglobulins"/>
    <property type="match status" value="1"/>
</dbReference>
<dbReference type="Proteomes" id="UP000606193">
    <property type="component" value="Unassembled WGS sequence"/>
</dbReference>
<protein>
    <submittedName>
        <fullName evidence="3">Uncharacterized protein</fullName>
    </submittedName>
</protein>
<evidence type="ECO:0000313" key="4">
    <source>
        <dbReference type="Proteomes" id="UP000606193"/>
    </source>
</evidence>
<feature type="signal peptide" evidence="2">
    <location>
        <begin position="1"/>
        <end position="30"/>
    </location>
</feature>
<name>A0ABR7N5C6_9FIRM</name>
<feature type="compositionally biased region" description="Low complexity" evidence="1">
    <location>
        <begin position="566"/>
        <end position="582"/>
    </location>
</feature>
<evidence type="ECO:0000256" key="2">
    <source>
        <dbReference type="SAM" id="SignalP"/>
    </source>
</evidence>
<keyword evidence="2" id="KW-0732">Signal</keyword>
<comment type="caution">
    <text evidence="3">The sequence shown here is derived from an EMBL/GenBank/DDBJ whole genome shotgun (WGS) entry which is preliminary data.</text>
</comment>